<keyword evidence="2" id="KW-1185">Reference proteome</keyword>
<dbReference type="PANTHER" id="PTHR10224:SF11">
    <property type="entry name" value="ES1 PROTEIN HOMOLOG, MITOCHONDRIAL"/>
    <property type="match status" value="1"/>
</dbReference>
<evidence type="ECO:0000313" key="1">
    <source>
        <dbReference type="EMBL" id="GCB60650.1"/>
    </source>
</evidence>
<dbReference type="PANTHER" id="PTHR10224">
    <property type="entry name" value="ES1 PROTEIN HOMOLOG, MITOCHONDRIAL"/>
    <property type="match status" value="1"/>
</dbReference>
<accession>A0A401NIE8</accession>
<protein>
    <recommendedName>
        <fullName evidence="3">DJ-1/PfpI domain-containing protein</fullName>
    </recommendedName>
</protein>
<organism evidence="1 2">
    <name type="scientific">Scyliorhinus torazame</name>
    <name type="common">Cloudy catshark</name>
    <name type="synonym">Catulus torazame</name>
    <dbReference type="NCBI Taxonomy" id="75743"/>
    <lineage>
        <taxon>Eukaryota</taxon>
        <taxon>Metazoa</taxon>
        <taxon>Chordata</taxon>
        <taxon>Craniata</taxon>
        <taxon>Vertebrata</taxon>
        <taxon>Chondrichthyes</taxon>
        <taxon>Elasmobranchii</taxon>
        <taxon>Galeomorphii</taxon>
        <taxon>Galeoidea</taxon>
        <taxon>Carcharhiniformes</taxon>
        <taxon>Scyliorhinidae</taxon>
        <taxon>Scyliorhinus</taxon>
    </lineage>
</organism>
<dbReference type="SUPFAM" id="SSF52317">
    <property type="entry name" value="Class I glutamine amidotransferase-like"/>
    <property type="match status" value="1"/>
</dbReference>
<dbReference type="OrthoDB" id="543156at2759"/>
<evidence type="ECO:0000313" key="2">
    <source>
        <dbReference type="Proteomes" id="UP000288216"/>
    </source>
</evidence>
<dbReference type="EMBL" id="BFAA01004992">
    <property type="protein sequence ID" value="GCB60650.1"/>
    <property type="molecule type" value="Genomic_DNA"/>
</dbReference>
<name>A0A401NIE8_SCYTO</name>
<dbReference type="STRING" id="75743.A0A401NIE8"/>
<comment type="caution">
    <text evidence="1">The sequence shown here is derived from an EMBL/GenBank/DDBJ whole genome shotgun (WGS) entry which is preliminary data.</text>
</comment>
<reference evidence="1 2" key="1">
    <citation type="journal article" date="2018" name="Nat. Ecol. Evol.">
        <title>Shark genomes provide insights into elasmobranch evolution and the origin of vertebrates.</title>
        <authorList>
            <person name="Hara Y"/>
            <person name="Yamaguchi K"/>
            <person name="Onimaru K"/>
            <person name="Kadota M"/>
            <person name="Koyanagi M"/>
            <person name="Keeley SD"/>
            <person name="Tatsumi K"/>
            <person name="Tanaka K"/>
            <person name="Motone F"/>
            <person name="Kageyama Y"/>
            <person name="Nozu R"/>
            <person name="Adachi N"/>
            <person name="Nishimura O"/>
            <person name="Nakagawa R"/>
            <person name="Tanegashima C"/>
            <person name="Kiyatake I"/>
            <person name="Matsumoto R"/>
            <person name="Murakumo K"/>
            <person name="Nishida K"/>
            <person name="Terakita A"/>
            <person name="Kuratani S"/>
            <person name="Sato K"/>
            <person name="Hyodo S Kuraku.S."/>
        </authorList>
    </citation>
    <scope>NUCLEOTIDE SEQUENCE [LARGE SCALE GENOMIC DNA]</scope>
</reference>
<dbReference type="InterPro" id="IPR029062">
    <property type="entry name" value="Class_I_gatase-like"/>
</dbReference>
<evidence type="ECO:0008006" key="3">
    <source>
        <dbReference type="Google" id="ProtNLM"/>
    </source>
</evidence>
<gene>
    <name evidence="1" type="ORF">scyTo_0011172</name>
</gene>
<dbReference type="Proteomes" id="UP000288216">
    <property type="component" value="Unassembled WGS sequence"/>
</dbReference>
<proteinExistence type="predicted"/>
<dbReference type="AlphaFoldDB" id="A0A401NIE8"/>
<dbReference type="Gene3D" id="3.40.50.880">
    <property type="match status" value="1"/>
</dbReference>
<sequence>MAFLEDCIAFPLAVIADEITEGWGIMKKLEMMEWREKYAIRDITSSGFGVAKNLSNWAVKGKDFTVEASVESTVKKFHATKKPIGLCCISPVLAAKLIPGCELTVGYDTECEKWPYAKTAQAMADLGCKHINKHVNEIHVDKQNKLVTTSAFMCNAPIHEVFDGIGEMVKEVLKLA</sequence>